<proteinExistence type="predicted"/>
<protein>
    <submittedName>
        <fullName evidence="2">Prophage tail length tape measure protein</fullName>
    </submittedName>
</protein>
<dbReference type="Proteomes" id="UP000198418">
    <property type="component" value="Unassembled WGS sequence"/>
</dbReference>
<dbReference type="RefSeq" id="WP_088522564.1">
    <property type="nucleotide sequence ID" value="NZ_FYDG01000030.1"/>
</dbReference>
<dbReference type="OrthoDB" id="8421800at2"/>
<sequence>MVDIISSVRIRAETEGFDRAARDLDGLSRSQLSAINGLEGYTRRLDPLARALVDVSRGEELIRRAREQGLQVTSAATRALETARQRYDDLTRAMRENANVPRGRGADIEAYGKQLDDLRAKYNPVFAAGRQYRDTLAEITNAAKVGAISERERVAALDRTKTAFVEQIRVIRDHAEVTGNSRMQMMMLQSALSNTASSLGSGASISQVVMQQAPDLFQAFGGGGLKSALKGIKDSLLEVVTPSRLAAGALGAVGLAAASSFYRAYEAQRALTATMIGAGRGTGLTLGGLNAAAMQGAAASGGHLSISAAREAVGTFASSGLVDRSIIGGAVGSVERFSRISGQDIPDAAKSLASAFADPSKGAEELNKSLGFLNDRLAQTIKNLQESGDVVGAQKTLMDAFKQSVDAATPAIEKNRGAWDKLWGAIKTGVSNADSAVGGAMGGYNREQQLSFLRDSLATAKQGLGGSGIRQEVLSTYPARIAELERQIADERKAAEDAKKEVANNRLSISAAANVRKYSPEQSSLQEIINARDMLRKIGDNADALKDAGFSAEQYATALRRAETAAATYETAIQKVANDSALAARQTMAYTFAEREAVAVDSARINAIRSSKDILVAAAEAEKTRVQLIAEGNAKARDYARQSSDELKLAGLRPYERARQQVLLDTKNFRDQYVPGASGPETPVVSGFQRVGSAAELLAGTLSGAAAKIGGGGVGISAGGASLAAFTAAGMNGSSSTVADFIQKAASARGIDPATALRVARSEGLNSYVGDNGSSFGPFMLHYGGIAKGGNAVSGLGDEFTRITGLDARNPLTVFQQSEFALDYAKKNGWGAFHGAARAGIGTWDGINGGSVTPEKVAQIKSTAMADRQRGDNDRLAAIDIDQIRGPFVSATDSIMEMSRQTDLLRATFGKSAEEIAAANDVEKLRTQYLRAGIDETTLSGDALKKFNEYLAETGRRSLQVNRAKIAEEDRQQNVMGSYDLVRSSASDIMSSPLKAMMRGQNAGDAMREAVLRMNDKMFDKGVDLLMKSLLGKPGEMGGLLGGGLGDLLGGLWPFANGGIMSASGSIPLKRYASGGVANSPQMAIFGEGSMNEAYVPLPDGRSIPVAMRGGGGGASNVTVNHQIINNAPGVEVQTKATRQPNGHVQMQTMIHQAIAHDIASNGPTARMLQNTYGMSRSTGRV</sequence>
<dbReference type="EMBL" id="FYDG01000030">
    <property type="protein sequence ID" value="SNB83812.1"/>
    <property type="molecule type" value="Genomic_DNA"/>
</dbReference>
<evidence type="ECO:0000313" key="2">
    <source>
        <dbReference type="EMBL" id="SNB83812.1"/>
    </source>
</evidence>
<evidence type="ECO:0000259" key="1">
    <source>
        <dbReference type="Pfam" id="PF06791"/>
    </source>
</evidence>
<gene>
    <name evidence="2" type="ORF">SAMN06265338_13016</name>
</gene>
<dbReference type="Pfam" id="PF06791">
    <property type="entry name" value="TMP_2"/>
    <property type="match status" value="1"/>
</dbReference>
<keyword evidence="3" id="KW-1185">Reference proteome</keyword>
<dbReference type="AlphaFoldDB" id="A0A212SE39"/>
<name>A0A212SE39_RHOAC</name>
<feature type="domain" description="Bacteriophage tail tape measure N-terminal" evidence="1">
    <location>
        <begin position="175"/>
        <end position="382"/>
    </location>
</feature>
<dbReference type="InterPro" id="IPR009628">
    <property type="entry name" value="Phage_tape_measure_N"/>
</dbReference>
<accession>A0A212SE39</accession>
<reference evidence="3" key="1">
    <citation type="submission" date="2017-06" db="EMBL/GenBank/DDBJ databases">
        <authorList>
            <person name="Varghese N."/>
            <person name="Submissions S."/>
        </authorList>
    </citation>
    <scope>NUCLEOTIDE SEQUENCE [LARGE SCALE GENOMIC DNA]</scope>
    <source>
        <strain evidence="3">DSM 137</strain>
    </source>
</reference>
<organism evidence="2 3">
    <name type="scientific">Rhodoblastus acidophilus</name>
    <name type="common">Rhodopseudomonas acidophila</name>
    <dbReference type="NCBI Taxonomy" id="1074"/>
    <lineage>
        <taxon>Bacteria</taxon>
        <taxon>Pseudomonadati</taxon>
        <taxon>Pseudomonadota</taxon>
        <taxon>Alphaproteobacteria</taxon>
        <taxon>Hyphomicrobiales</taxon>
        <taxon>Rhodoblastaceae</taxon>
        <taxon>Rhodoblastus</taxon>
    </lineage>
</organism>
<evidence type="ECO:0000313" key="3">
    <source>
        <dbReference type="Proteomes" id="UP000198418"/>
    </source>
</evidence>